<dbReference type="InterPro" id="IPR044607">
    <property type="entry name" value="RKD-like"/>
</dbReference>
<evidence type="ECO:0000256" key="5">
    <source>
        <dbReference type="ARBA" id="ARBA00023163"/>
    </source>
</evidence>
<gene>
    <name evidence="8" type="ORF">GTHE00462_LOCUS19345</name>
</gene>
<dbReference type="PANTHER" id="PTHR46373">
    <property type="entry name" value="PROTEIN RKD4"/>
    <property type="match status" value="1"/>
</dbReference>
<keyword evidence="3" id="KW-0175">Coiled coil</keyword>
<dbReference type="GO" id="GO:0003677">
    <property type="term" value="F:DNA binding"/>
    <property type="evidence" value="ECO:0007669"/>
    <property type="project" value="UniProtKB-KW"/>
</dbReference>
<keyword evidence="6" id="KW-0539">Nucleus</keyword>
<organism evidence="8">
    <name type="scientific">Guillardia theta</name>
    <name type="common">Cryptophyte</name>
    <name type="synonym">Cryptomonas phi</name>
    <dbReference type="NCBI Taxonomy" id="55529"/>
    <lineage>
        <taxon>Eukaryota</taxon>
        <taxon>Cryptophyceae</taxon>
        <taxon>Pyrenomonadales</taxon>
        <taxon>Geminigeraceae</taxon>
        <taxon>Guillardia</taxon>
    </lineage>
</organism>
<evidence type="ECO:0000259" key="7">
    <source>
        <dbReference type="PROSITE" id="PS51519"/>
    </source>
</evidence>
<comment type="function">
    <text evidence="1">Putative transcription factor.</text>
</comment>
<evidence type="ECO:0000256" key="2">
    <source>
        <dbReference type="ARBA" id="ARBA00023015"/>
    </source>
</evidence>
<proteinExistence type="predicted"/>
<keyword evidence="2" id="KW-0805">Transcription regulation</keyword>
<dbReference type="PROSITE" id="PS51519">
    <property type="entry name" value="RWP_RK"/>
    <property type="match status" value="1"/>
</dbReference>
<evidence type="ECO:0000256" key="1">
    <source>
        <dbReference type="ARBA" id="ARBA00004049"/>
    </source>
</evidence>
<dbReference type="PANTHER" id="PTHR46373:SF2">
    <property type="entry name" value="RWP-RK DOMAIN-CONTAINING PROTEIN"/>
    <property type="match status" value="1"/>
</dbReference>
<evidence type="ECO:0000256" key="3">
    <source>
        <dbReference type="ARBA" id="ARBA00023054"/>
    </source>
</evidence>
<dbReference type="Pfam" id="PF02042">
    <property type="entry name" value="RWP-RK"/>
    <property type="match status" value="1"/>
</dbReference>
<dbReference type="AlphaFoldDB" id="A0A7S4KX31"/>
<evidence type="ECO:0000313" key="8">
    <source>
        <dbReference type="EMBL" id="CAE2307346.1"/>
    </source>
</evidence>
<keyword evidence="4" id="KW-0238">DNA-binding</keyword>
<protein>
    <recommendedName>
        <fullName evidence="7">RWP-RK domain-containing protein</fullName>
    </recommendedName>
</protein>
<evidence type="ECO:0000256" key="4">
    <source>
        <dbReference type="ARBA" id="ARBA00023125"/>
    </source>
</evidence>
<keyword evidence="5" id="KW-0804">Transcription</keyword>
<dbReference type="EMBL" id="HBKN01024839">
    <property type="protein sequence ID" value="CAE2307346.1"/>
    <property type="molecule type" value="Transcribed_RNA"/>
</dbReference>
<dbReference type="GO" id="GO:0003700">
    <property type="term" value="F:DNA-binding transcription factor activity"/>
    <property type="evidence" value="ECO:0007669"/>
    <property type="project" value="InterPro"/>
</dbReference>
<dbReference type="InterPro" id="IPR003035">
    <property type="entry name" value="RWP-RK_dom"/>
</dbReference>
<evidence type="ECO:0000256" key="6">
    <source>
        <dbReference type="ARBA" id="ARBA00023242"/>
    </source>
</evidence>
<reference evidence="8" key="1">
    <citation type="submission" date="2021-01" db="EMBL/GenBank/DDBJ databases">
        <authorList>
            <person name="Corre E."/>
            <person name="Pelletier E."/>
            <person name="Niang G."/>
            <person name="Scheremetjew M."/>
            <person name="Finn R."/>
            <person name="Kale V."/>
            <person name="Holt S."/>
            <person name="Cochrane G."/>
            <person name="Meng A."/>
            <person name="Brown T."/>
            <person name="Cohen L."/>
        </authorList>
    </citation>
    <scope>NUCLEOTIDE SEQUENCE</scope>
    <source>
        <strain evidence="8">CCMP 2712</strain>
    </source>
</reference>
<name>A0A7S4KX31_GUITH</name>
<sequence>MVSSDSIVSLKGLARRGTAHTIIYPRKKLGQESRKSNLVVLTFESISEMFHYPLSSVAQQLNISQTALKKACRDLGIERWPYRKSQWFKPMNGKQPDEAESGNDVAVNRSHPVKDESAVARSSHQCHCHHGSEKQVNLTLNHDPSAEDGDMDYPLHVQSNAISNLFY</sequence>
<accession>A0A7S4KX31</accession>
<feature type="domain" description="RWP-RK" evidence="7">
    <location>
        <begin position="25"/>
        <end position="108"/>
    </location>
</feature>